<evidence type="ECO:0000259" key="1">
    <source>
        <dbReference type="SMART" id="SM00471"/>
    </source>
</evidence>
<dbReference type="CDD" id="cd00077">
    <property type="entry name" value="HDc"/>
    <property type="match status" value="1"/>
</dbReference>
<dbReference type="InterPro" id="IPR003607">
    <property type="entry name" value="HD/PDEase_dom"/>
</dbReference>
<dbReference type="SMART" id="SM00471">
    <property type="entry name" value="HDc"/>
    <property type="match status" value="1"/>
</dbReference>
<dbReference type="PANTHER" id="PTHR35569:SF1">
    <property type="entry name" value="CYANAMIDE HYDRATASE DDI2-RELATED"/>
    <property type="match status" value="1"/>
</dbReference>
<dbReference type="AlphaFoldDB" id="A0AAX4K7G1"/>
<dbReference type="InterPro" id="IPR017771">
    <property type="entry name" value="Cyanamide_hydratase_HD"/>
</dbReference>
<accession>A0AAX4K7G1</accession>
<sequence length="266" mass="29953">MSDPYEIYGFTALPAAQSLIKPATDSPKEIKIEDLLPLPSSPLAKRINEYCKLKLSEDTYKHSIRVYLYGKAISKECFPQFNLTNNEKLDETWFLTALLHDIGTTDEHIHNTRLSYEFWAGFHALDILQNPSSTSSTNTSSNSVEKEQGVAIAIATKDQAESISEAIIRHQDIQNNGNITLITRLIHLGTLLDNIGSGSNLIHPSTIKNIIEKYSRPNWSNCFANTVKKEKQYKPYTMVSRIDGFQDKILENQKNGVTGKYDTAKL</sequence>
<organism evidence="2 3">
    <name type="scientific">Kwoniella dendrophila CBS 6074</name>
    <dbReference type="NCBI Taxonomy" id="1295534"/>
    <lineage>
        <taxon>Eukaryota</taxon>
        <taxon>Fungi</taxon>
        <taxon>Dikarya</taxon>
        <taxon>Basidiomycota</taxon>
        <taxon>Agaricomycotina</taxon>
        <taxon>Tremellomycetes</taxon>
        <taxon>Tremellales</taxon>
        <taxon>Cryptococcaceae</taxon>
        <taxon>Kwoniella</taxon>
    </lineage>
</organism>
<reference evidence="2 3" key="1">
    <citation type="submission" date="2024-01" db="EMBL/GenBank/DDBJ databases">
        <title>Comparative genomics of Cryptococcus and Kwoniella reveals pathogenesis evolution and contrasting modes of karyotype evolution via chromosome fusion or intercentromeric recombination.</title>
        <authorList>
            <person name="Coelho M.A."/>
            <person name="David-Palma M."/>
            <person name="Shea T."/>
            <person name="Bowers K."/>
            <person name="McGinley-Smith S."/>
            <person name="Mohammad A.W."/>
            <person name="Gnirke A."/>
            <person name="Yurkov A.M."/>
            <person name="Nowrousian M."/>
            <person name="Sun S."/>
            <person name="Cuomo C.A."/>
            <person name="Heitman J."/>
        </authorList>
    </citation>
    <scope>NUCLEOTIDE SEQUENCE [LARGE SCALE GENOMIC DNA]</scope>
    <source>
        <strain evidence="2 3">CBS 6074</strain>
    </source>
</reference>
<dbReference type="RefSeq" id="XP_066079780.1">
    <property type="nucleotide sequence ID" value="XM_066223683.1"/>
</dbReference>
<evidence type="ECO:0000313" key="3">
    <source>
        <dbReference type="Proteomes" id="UP001355207"/>
    </source>
</evidence>
<dbReference type="NCBIfam" id="TIGR03401">
    <property type="entry name" value="cyanamide_fam"/>
    <property type="match status" value="1"/>
</dbReference>
<dbReference type="Proteomes" id="UP001355207">
    <property type="component" value="Chromosome 11"/>
</dbReference>
<protein>
    <recommendedName>
        <fullName evidence="1">HD/PDEase domain-containing protein</fullName>
    </recommendedName>
</protein>
<name>A0AAX4K7G1_9TREE</name>
<dbReference type="Gene3D" id="1.10.3210.10">
    <property type="entry name" value="Hypothetical protein af1432"/>
    <property type="match status" value="1"/>
</dbReference>
<dbReference type="PANTHER" id="PTHR35569">
    <property type="entry name" value="CYANAMIDE HYDRATASE DDI2-RELATED"/>
    <property type="match status" value="1"/>
</dbReference>
<dbReference type="SUPFAM" id="SSF109604">
    <property type="entry name" value="HD-domain/PDEase-like"/>
    <property type="match status" value="1"/>
</dbReference>
<feature type="domain" description="HD/PDEase" evidence="1">
    <location>
        <begin position="55"/>
        <end position="204"/>
    </location>
</feature>
<dbReference type="GeneID" id="91098650"/>
<keyword evidence="3" id="KW-1185">Reference proteome</keyword>
<proteinExistence type="predicted"/>
<gene>
    <name evidence="2" type="ORF">L201_007982</name>
</gene>
<dbReference type="EMBL" id="CP144108">
    <property type="protein sequence ID" value="WWC93018.1"/>
    <property type="molecule type" value="Genomic_DNA"/>
</dbReference>
<evidence type="ECO:0000313" key="2">
    <source>
        <dbReference type="EMBL" id="WWC93018.1"/>
    </source>
</evidence>